<evidence type="ECO:0000259" key="1">
    <source>
        <dbReference type="Pfam" id="PF01569"/>
    </source>
</evidence>
<dbReference type="InterPro" id="IPR000326">
    <property type="entry name" value="PAP2/HPO"/>
</dbReference>
<dbReference type="RefSeq" id="WP_170836989.1">
    <property type="nucleotide sequence ID" value="NZ_FOAB01000001.1"/>
</dbReference>
<accession>A0A1H7HI50</accession>
<proteinExistence type="predicted"/>
<dbReference type="PROSITE" id="PS51257">
    <property type="entry name" value="PROKAR_LIPOPROTEIN"/>
    <property type="match status" value="1"/>
</dbReference>
<protein>
    <submittedName>
        <fullName evidence="2">PAP2 superfamily protein</fullName>
    </submittedName>
</protein>
<evidence type="ECO:0000313" key="3">
    <source>
        <dbReference type="Proteomes" id="UP000198521"/>
    </source>
</evidence>
<organism evidence="2 3">
    <name type="scientific">Aquimarina amphilecti</name>
    <dbReference type="NCBI Taxonomy" id="1038014"/>
    <lineage>
        <taxon>Bacteria</taxon>
        <taxon>Pseudomonadati</taxon>
        <taxon>Bacteroidota</taxon>
        <taxon>Flavobacteriia</taxon>
        <taxon>Flavobacteriales</taxon>
        <taxon>Flavobacteriaceae</taxon>
        <taxon>Aquimarina</taxon>
    </lineage>
</organism>
<dbReference type="STRING" id="1038014.SAMN04487910_0634"/>
<sequence length="465" mass="52750">MKIKNLKCTTFLLAGIFMFQSCSKDDDFIDDIDSPDIDVELTDKTTELITEWSNLWVSIDQFTEGMRPNTITRSLAYIHLTSYETAVPFMDNYSSNTDRFNNLNINTNTLEDNVDLELALNTAYALAIDHFMINLETGIRQRISDFQEEKEIELTEGLSEDEIENSETWGRHVAQRVIAYSETDQDGEEQILNPTPQDYIAPVGVGLWAANENEDAWFPYWREVRTFAITPEESSSVEFSSVLQHSTNPSSDYYQQMNEVYETTTTAAADNNEDLWIAEFWADDVEGLMISPPGRQFSIANQLIEQNDLAYDKALELLLRLGFAINDAAVSAWDDKYTYNIERPSNYIWEYINDDFSSNLSRFIEETNPAFPSYPSGHATFAGAGAGVFIAFFGTDSIDFTDTTYSDFTDIEFNGTPRSFTSFTEMATENAYSRVPLGVHIEQDAIEGLRLGYEISDAVNSINLQ</sequence>
<dbReference type="CDD" id="cd03398">
    <property type="entry name" value="PAP2_haloperoxidase"/>
    <property type="match status" value="1"/>
</dbReference>
<dbReference type="Proteomes" id="UP000198521">
    <property type="component" value="Unassembled WGS sequence"/>
</dbReference>
<dbReference type="Gene3D" id="1.10.606.20">
    <property type="match status" value="1"/>
</dbReference>
<keyword evidence="3" id="KW-1185">Reference proteome</keyword>
<dbReference type="SUPFAM" id="SSF48317">
    <property type="entry name" value="Acid phosphatase/Vanadium-dependent haloperoxidase"/>
    <property type="match status" value="1"/>
</dbReference>
<dbReference type="EMBL" id="FOAB01000001">
    <property type="protein sequence ID" value="SEK48610.1"/>
    <property type="molecule type" value="Genomic_DNA"/>
</dbReference>
<dbReference type="PANTHER" id="PTHR34599">
    <property type="entry name" value="PEROXIDASE-RELATED"/>
    <property type="match status" value="1"/>
</dbReference>
<reference evidence="2 3" key="1">
    <citation type="submission" date="2016-10" db="EMBL/GenBank/DDBJ databases">
        <authorList>
            <person name="de Groot N.N."/>
        </authorList>
    </citation>
    <scope>NUCLEOTIDE SEQUENCE [LARGE SCALE GENOMIC DNA]</scope>
    <source>
        <strain evidence="2 3">DSM 25232</strain>
    </source>
</reference>
<dbReference type="Pfam" id="PF01569">
    <property type="entry name" value="PAP2"/>
    <property type="match status" value="1"/>
</dbReference>
<dbReference type="InterPro" id="IPR036938">
    <property type="entry name" value="PAP2/HPO_sf"/>
</dbReference>
<dbReference type="InterPro" id="IPR052559">
    <property type="entry name" value="V-haloperoxidase"/>
</dbReference>
<dbReference type="AlphaFoldDB" id="A0A1H7HI50"/>
<gene>
    <name evidence="2" type="ORF">SAMN04487910_0634</name>
</gene>
<name>A0A1H7HI50_AQUAM</name>
<dbReference type="PANTHER" id="PTHR34599:SF1">
    <property type="entry name" value="PHOSPHATIDIC ACID PHOSPHATASE TYPE 2_HALOPEROXIDASE DOMAIN-CONTAINING PROTEIN"/>
    <property type="match status" value="1"/>
</dbReference>
<evidence type="ECO:0000313" key="2">
    <source>
        <dbReference type="EMBL" id="SEK48610.1"/>
    </source>
</evidence>
<feature type="domain" description="Phosphatidic acid phosphatase type 2/haloperoxidase" evidence="1">
    <location>
        <begin position="324"/>
        <end position="453"/>
    </location>
</feature>